<dbReference type="Pfam" id="PF05433">
    <property type="entry name" value="Rick_17kDa_Anti"/>
    <property type="match status" value="1"/>
</dbReference>
<accession>A0ABR4NNE8</accession>
<dbReference type="InterPro" id="IPR008816">
    <property type="entry name" value="Gly_zipper_2TM_dom"/>
</dbReference>
<evidence type="ECO:0000313" key="4">
    <source>
        <dbReference type="Proteomes" id="UP001623330"/>
    </source>
</evidence>
<feature type="region of interest" description="Disordered" evidence="1">
    <location>
        <begin position="61"/>
        <end position="146"/>
    </location>
</feature>
<evidence type="ECO:0000256" key="1">
    <source>
        <dbReference type="SAM" id="MobiDB-lite"/>
    </source>
</evidence>
<evidence type="ECO:0000259" key="2">
    <source>
        <dbReference type="Pfam" id="PF05433"/>
    </source>
</evidence>
<comment type="caution">
    <text evidence="3">The sequence shown here is derived from an EMBL/GenBank/DDBJ whole genome shotgun (WGS) entry which is preliminary data.</text>
</comment>
<feature type="compositionally biased region" description="Basic and acidic residues" evidence="1">
    <location>
        <begin position="96"/>
        <end position="128"/>
    </location>
</feature>
<sequence>MSGEREEEHHHKHHGGRDALGAIAGGLAGAYAGSHLSKDHKGMGGALGALGGALLGEKLAEGTHKHHGHEYRDDGPAYNNPPPPMNNMGYAPQDQYYRDDRKNNDYQYERRGGPAHSDSYDQRYDEQTYGRPPQGYPGPNQGRQGW</sequence>
<feature type="region of interest" description="Disordered" evidence="1">
    <location>
        <begin position="1"/>
        <end position="20"/>
    </location>
</feature>
<name>A0ABR4NNE8_9SACH</name>
<dbReference type="Proteomes" id="UP001623330">
    <property type="component" value="Unassembled WGS sequence"/>
</dbReference>
<protein>
    <recommendedName>
        <fullName evidence="2">Glycine zipper 2TM domain-containing protein</fullName>
    </recommendedName>
</protein>
<evidence type="ECO:0000313" key="3">
    <source>
        <dbReference type="EMBL" id="KAL3229524.1"/>
    </source>
</evidence>
<proteinExistence type="predicted"/>
<organism evidence="3 4">
    <name type="scientific">Nakaseomyces bracarensis</name>
    <dbReference type="NCBI Taxonomy" id="273131"/>
    <lineage>
        <taxon>Eukaryota</taxon>
        <taxon>Fungi</taxon>
        <taxon>Dikarya</taxon>
        <taxon>Ascomycota</taxon>
        <taxon>Saccharomycotina</taxon>
        <taxon>Saccharomycetes</taxon>
        <taxon>Saccharomycetales</taxon>
        <taxon>Saccharomycetaceae</taxon>
        <taxon>Nakaseomyces</taxon>
    </lineage>
</organism>
<keyword evidence="4" id="KW-1185">Reference proteome</keyword>
<feature type="domain" description="Glycine zipper 2TM" evidence="2">
    <location>
        <begin position="20"/>
        <end position="58"/>
    </location>
</feature>
<gene>
    <name evidence="3" type="ORF">RNJ44_01660</name>
</gene>
<dbReference type="EMBL" id="JBEVYD010000011">
    <property type="protein sequence ID" value="KAL3229524.1"/>
    <property type="molecule type" value="Genomic_DNA"/>
</dbReference>
<reference evidence="3 4" key="1">
    <citation type="submission" date="2024-05" db="EMBL/GenBank/DDBJ databases">
        <title>Long read based assembly of the Candida bracarensis genome reveals expanded adhesin content.</title>
        <authorList>
            <person name="Marcet-Houben M."/>
            <person name="Ksiezopolska E."/>
            <person name="Gabaldon T."/>
        </authorList>
    </citation>
    <scope>NUCLEOTIDE SEQUENCE [LARGE SCALE GENOMIC DNA]</scope>
    <source>
        <strain evidence="3 4">CBM6</strain>
    </source>
</reference>